<evidence type="ECO:0000256" key="1">
    <source>
        <dbReference type="SAM" id="SignalP"/>
    </source>
</evidence>
<dbReference type="Proteomes" id="UP000294599">
    <property type="component" value="Unassembled WGS sequence"/>
</dbReference>
<dbReference type="AlphaFoldDB" id="A0A4S3L061"/>
<evidence type="ECO:0000313" key="2">
    <source>
        <dbReference type="EMBL" id="TCT01330.1"/>
    </source>
</evidence>
<feature type="chain" id="PRO_5030100348" evidence="1">
    <location>
        <begin position="21"/>
        <end position="243"/>
    </location>
</feature>
<feature type="signal peptide" evidence="1">
    <location>
        <begin position="1"/>
        <end position="20"/>
    </location>
</feature>
<dbReference type="RefSeq" id="WP_123521759.1">
    <property type="nucleotide sequence ID" value="NZ_JBHLWF010000005.1"/>
</dbReference>
<keyword evidence="3" id="KW-1185">Reference proteome</keyword>
<dbReference type="OrthoDB" id="9812205at2"/>
<gene>
    <name evidence="2" type="ORF">EDC25_101197</name>
</gene>
<comment type="caution">
    <text evidence="2">The sequence shown here is derived from an EMBL/GenBank/DDBJ whole genome shotgun (WGS) entry which is preliminary data.</text>
</comment>
<dbReference type="EMBL" id="SMAF01000001">
    <property type="protein sequence ID" value="TCT01330.1"/>
    <property type="molecule type" value="Genomic_DNA"/>
</dbReference>
<name>A0A4S3L061_9GAMM</name>
<accession>A0A4S3L061</accession>
<keyword evidence="1" id="KW-0732">Signal</keyword>
<proteinExistence type="predicted"/>
<sequence length="243" mass="26109">MKSSAVLGLALGLLCAPAAADDVLRFLDAPDRRGGQVLAPPNCQGGLRNDDGSFEGATGYANAVQVGAYVMALDIPAGFQPTRVCLCWTRGPFNNGTDLDFDVVFFADDGVGAKGEPGFPGTELGRTSARAEAIPEFLKDGVAMYPVDLPPELRALSGRIHVGVEWQPFVNRQFFNCNDTEAEGSTERPVFEGYSHVPPEPFWSPLSPMRPTYRAFGTVLYGELVAAHDFECRDDLPGCIPPP</sequence>
<reference evidence="2 3" key="1">
    <citation type="submission" date="2019-03" db="EMBL/GenBank/DDBJ databases">
        <title>Genomic Encyclopedia of Type Strains, Phase IV (KMG-IV): sequencing the most valuable type-strain genomes for metagenomic binning, comparative biology and taxonomic classification.</title>
        <authorList>
            <person name="Goeker M."/>
        </authorList>
    </citation>
    <scope>NUCLEOTIDE SEQUENCE [LARGE SCALE GENOMIC DNA]</scope>
    <source>
        <strain evidence="2 3">DSM 21944</strain>
    </source>
</reference>
<evidence type="ECO:0000313" key="3">
    <source>
        <dbReference type="Proteomes" id="UP000294599"/>
    </source>
</evidence>
<organism evidence="2 3">
    <name type="scientific">Pseudofulvimonas gallinarii</name>
    <dbReference type="NCBI Taxonomy" id="634155"/>
    <lineage>
        <taxon>Bacteria</taxon>
        <taxon>Pseudomonadati</taxon>
        <taxon>Pseudomonadota</taxon>
        <taxon>Gammaproteobacteria</taxon>
        <taxon>Lysobacterales</taxon>
        <taxon>Rhodanobacteraceae</taxon>
        <taxon>Pseudofulvimonas</taxon>
    </lineage>
</organism>
<protein>
    <submittedName>
        <fullName evidence="2">Uncharacterized protein</fullName>
    </submittedName>
</protein>